<keyword evidence="9 14" id="KW-0378">Hydrolase</keyword>
<keyword evidence="5" id="KW-0624">Polysaccharide degradation</keyword>
<dbReference type="PROSITE" id="PS00131">
    <property type="entry name" value="CARBOXYPEPT_SER_SER"/>
    <property type="match status" value="1"/>
</dbReference>
<dbReference type="Pfam" id="PF07519">
    <property type="entry name" value="Tannase"/>
    <property type="match status" value="2"/>
</dbReference>
<dbReference type="Proteomes" id="UP001287286">
    <property type="component" value="Unassembled WGS sequence"/>
</dbReference>
<evidence type="ECO:0000256" key="9">
    <source>
        <dbReference type="ARBA" id="ARBA00022801"/>
    </source>
</evidence>
<gene>
    <name evidence="16" type="ORF">Purlil1_10247</name>
</gene>
<evidence type="ECO:0000313" key="16">
    <source>
        <dbReference type="EMBL" id="KAK4084662.1"/>
    </source>
</evidence>
<evidence type="ECO:0000256" key="11">
    <source>
        <dbReference type="ARBA" id="ARBA00023157"/>
    </source>
</evidence>
<keyword evidence="6" id="KW-0645">Protease</keyword>
<comment type="similarity">
    <text evidence="2">Belongs to the peptidase S10 family.</text>
</comment>
<evidence type="ECO:0000256" key="14">
    <source>
        <dbReference type="RuleBase" id="RU361238"/>
    </source>
</evidence>
<organism evidence="16 17">
    <name type="scientific">Purpureocillium lilacinum</name>
    <name type="common">Paecilomyces lilacinus</name>
    <dbReference type="NCBI Taxonomy" id="33203"/>
    <lineage>
        <taxon>Eukaryota</taxon>
        <taxon>Fungi</taxon>
        <taxon>Dikarya</taxon>
        <taxon>Ascomycota</taxon>
        <taxon>Pezizomycotina</taxon>
        <taxon>Sordariomycetes</taxon>
        <taxon>Hypocreomycetidae</taxon>
        <taxon>Hypocreales</taxon>
        <taxon>Ophiocordycipitaceae</taxon>
        <taxon>Purpureocillium</taxon>
    </lineage>
</organism>
<dbReference type="InterPro" id="IPR011118">
    <property type="entry name" value="Tannase/feruloyl_esterase"/>
</dbReference>
<feature type="region of interest" description="Disordered" evidence="15">
    <location>
        <begin position="799"/>
        <end position="825"/>
    </location>
</feature>
<dbReference type="SUPFAM" id="SSF53474">
    <property type="entry name" value="alpha/beta-Hydrolases"/>
    <property type="match status" value="2"/>
</dbReference>
<keyword evidence="7" id="KW-0479">Metal-binding</keyword>
<evidence type="ECO:0000256" key="7">
    <source>
        <dbReference type="ARBA" id="ARBA00022723"/>
    </source>
</evidence>
<proteinExistence type="inferred from homology"/>
<dbReference type="InterPro" id="IPR029058">
    <property type="entry name" value="AB_hydrolase_fold"/>
</dbReference>
<comment type="caution">
    <text evidence="16">The sequence shown here is derived from an EMBL/GenBank/DDBJ whole genome shotgun (WGS) entry which is preliminary data.</text>
</comment>
<evidence type="ECO:0000256" key="13">
    <source>
        <dbReference type="ARBA" id="ARBA00034075"/>
    </source>
</evidence>
<dbReference type="PANTHER" id="PTHR33938">
    <property type="entry name" value="FERULOYL ESTERASE B-RELATED"/>
    <property type="match status" value="1"/>
</dbReference>
<feature type="compositionally biased region" description="Basic and acidic residues" evidence="15">
    <location>
        <begin position="812"/>
        <end position="824"/>
    </location>
</feature>
<comment type="catalytic activity">
    <reaction evidence="13">
        <text>feruloyl-polysaccharide + H2O = ferulate + polysaccharide.</text>
        <dbReference type="EC" id="3.1.1.73"/>
    </reaction>
</comment>
<evidence type="ECO:0000313" key="17">
    <source>
        <dbReference type="Proteomes" id="UP001287286"/>
    </source>
</evidence>
<evidence type="ECO:0000256" key="15">
    <source>
        <dbReference type="SAM" id="MobiDB-lite"/>
    </source>
</evidence>
<keyword evidence="17" id="KW-1185">Reference proteome</keyword>
<keyword evidence="5" id="KW-0119">Carbohydrate metabolism</keyword>
<comment type="similarity">
    <text evidence="1 14">Belongs to the tannase family.</text>
</comment>
<evidence type="ECO:0000256" key="2">
    <source>
        <dbReference type="ARBA" id="ARBA00009431"/>
    </source>
</evidence>
<evidence type="ECO:0000256" key="6">
    <source>
        <dbReference type="ARBA" id="ARBA00022670"/>
    </source>
</evidence>
<dbReference type="PANTHER" id="PTHR33938:SF15">
    <property type="entry name" value="FERULOYL ESTERASE B-RELATED"/>
    <property type="match status" value="1"/>
</dbReference>
<reference evidence="16 17" key="1">
    <citation type="journal article" date="2024" name="Microbiol. Resour. Announc.">
        <title>Genome annotations for the ascomycete fungi Trichoderma harzianum, Trichoderma aggressivum, and Purpureocillium lilacinum.</title>
        <authorList>
            <person name="Beijen E.P.W."/>
            <person name="Ohm R.A."/>
        </authorList>
    </citation>
    <scope>NUCLEOTIDE SEQUENCE [LARGE SCALE GENOMIC DNA]</scope>
    <source>
        <strain evidence="16 17">CBS 150709</strain>
    </source>
</reference>
<protein>
    <recommendedName>
        <fullName evidence="14">Carboxylic ester hydrolase</fullName>
        <ecNumber evidence="14">3.1.1.-</ecNumber>
    </recommendedName>
</protein>
<dbReference type="PRINTS" id="PR00724">
    <property type="entry name" value="CRBOXYPTASEC"/>
</dbReference>
<dbReference type="Pfam" id="PF00450">
    <property type="entry name" value="Peptidase_S10"/>
    <property type="match status" value="1"/>
</dbReference>
<keyword evidence="11" id="KW-1015">Disulfide bond</keyword>
<evidence type="ECO:0000256" key="8">
    <source>
        <dbReference type="ARBA" id="ARBA00022729"/>
    </source>
</evidence>
<evidence type="ECO:0000256" key="1">
    <source>
        <dbReference type="ARBA" id="ARBA00006249"/>
    </source>
</evidence>
<accession>A0ABR0BMY3</accession>
<sequence length="1384" mass="151494">MSLAALNIFPPLTASATCVDDPRRRCLSFESEKFITNATRTRLEYVPRGTTLQLSDNDASCNRPSQLVEANLCRIALQIDTSHRSGITFELWLPDDWPAGRLVSTGNGGVDGCVKYEDLAYTTGLGFAAMGTNNGHNGTTGVSFYHNPDVLEDFAHRALHTGTVAAKTLTEAFYQKPPARSYYIGCSLGGRMGIKGAELYPDDYDGIVAGCPAVDFNHLQGQRAMFYPITGPVGSPNYISHQLWTGLIHDEVLKQCDGLDGVVDGIIEVPDRCHFQPEALLCASDQHDGQCLNEQQVEQVRKIYAPYTYPDGSLILPRMNPGNEIQAVQKLLAGAPFSYSQDWFRYVVLNDPTWDAIHYDSSLARRADDLNPFNIRTYPQTLPAFKTRGGKIVSYHGGQDNQITSFNTARFWDHMTSADQQLHDYFRFFRVSGMFHCNSGPGAWAFGQGGGAPAKGIAFEPQTNVLAAVVAWVERGEAPETLTGTKFVNDTAALGIDFQRRHCLYPKAQTTNRPMVESAQYPGWVWPCDVGVATGVRINMTGRWVGGLRPGLAAPVQASGAFCSAIASHPSGYKLARVWKDAKTAGGIASFVSRSDDTVRAFHAHQRSQFKGECTVACLEPVGQRPCWERLHEGEPPFSIPARQCNTTSGVKRRLNTASSFTLSPPTKYLERPPSLLASLSLLSSLGSAFSKLDLIAGPHGCSCLLSDKHRASRTCSATEVPLGGRHLIKRDRVRPSPRIGWRAIGIQLCASRLPCWSIIAGEIYGRVITYVVARLSYPCRGDQVPRFSKVSVRLNGGDGAGRSEGAQAGTDAEKAQSSTRRELSPLARSRPRVLVISFLASALAAATVIDAAPDRYRRSAPPTQPLAHRGVPFDKWTRDGPVAKQFASSNTTKYAINGTGIPDVDFDIGEAYAGQMSISDDLDGPDKFYFWFQPSPNPAAKKEIVIWLNGGPGCSSLEGFLQENGPFLWQYGTYKPVPNPWGWHHLTNMLWVEQPINTGFSTGNVTAKDEEDVARQFMGFFKNFINTFSMQGYKVYITGESYAGMYCPYIASAMLDAKDKTYFNMKGMIIYDPSIGPDRLSDINAVPFTDYHHNLFPFNESFTRHLHDVDRRCGYADLRSKFLTYPPSGHLPNPLPGIDPKTGKPKSGCEDGSLMNAIQAAVTDINPCFDVYQVATTCPLLWDVLGFPGSFDYLPKGASIYFDREDVKKAINAPLDRKWAECGGPVFVKGGDQSPPSSNTVLGGVVDRTKNVIIGHGALDFILLANGTLMSIQNMTWGGRLGFQRKPVEPFYVPYHTRGEDATIAAAGVFGTTHTERGLTYVGVALTGHMVPQYAPSAAFRHVEVMLGRVKSLSSREPFTTDSKFPQPDGPLGKGTAPPGYNE</sequence>
<evidence type="ECO:0000256" key="10">
    <source>
        <dbReference type="ARBA" id="ARBA00022837"/>
    </source>
</evidence>
<keyword evidence="3" id="KW-0719">Serine esterase</keyword>
<keyword evidence="8" id="KW-0732">Signal</keyword>
<keyword evidence="10" id="KW-0106">Calcium</keyword>
<evidence type="ECO:0000256" key="3">
    <source>
        <dbReference type="ARBA" id="ARBA00022487"/>
    </source>
</evidence>
<dbReference type="InterPro" id="IPR001563">
    <property type="entry name" value="Peptidase_S10"/>
</dbReference>
<dbReference type="Gene3D" id="3.40.50.1820">
    <property type="entry name" value="alpha/beta hydrolase"/>
    <property type="match status" value="1"/>
</dbReference>
<keyword evidence="4" id="KW-0121">Carboxypeptidase</keyword>
<keyword evidence="12" id="KW-0325">Glycoprotein</keyword>
<evidence type="ECO:0000256" key="12">
    <source>
        <dbReference type="ARBA" id="ARBA00023180"/>
    </source>
</evidence>
<name>A0ABR0BMY3_PURLI</name>
<dbReference type="InterPro" id="IPR018202">
    <property type="entry name" value="Ser_caboxypep_ser_AS"/>
</dbReference>
<feature type="region of interest" description="Disordered" evidence="15">
    <location>
        <begin position="1357"/>
        <end position="1384"/>
    </location>
</feature>
<dbReference type="EC" id="3.1.1.-" evidence="14"/>
<evidence type="ECO:0000256" key="4">
    <source>
        <dbReference type="ARBA" id="ARBA00022645"/>
    </source>
</evidence>
<evidence type="ECO:0000256" key="5">
    <source>
        <dbReference type="ARBA" id="ARBA00022651"/>
    </source>
</evidence>
<keyword evidence="5" id="KW-0858">Xylan degradation</keyword>
<dbReference type="EMBL" id="JAWRVI010000051">
    <property type="protein sequence ID" value="KAK4084662.1"/>
    <property type="molecule type" value="Genomic_DNA"/>
</dbReference>